<dbReference type="Gene3D" id="3.30.565.10">
    <property type="entry name" value="Histidine kinase-like ATPase, C-terminal domain"/>
    <property type="match status" value="1"/>
</dbReference>
<keyword evidence="25" id="KW-1185">Reference proteome</keyword>
<evidence type="ECO:0000256" key="17">
    <source>
        <dbReference type="SAM" id="Phobius"/>
    </source>
</evidence>
<evidence type="ECO:0000256" key="9">
    <source>
        <dbReference type="ARBA" id="ARBA00022777"/>
    </source>
</evidence>
<evidence type="ECO:0000256" key="5">
    <source>
        <dbReference type="ARBA" id="ARBA00022553"/>
    </source>
</evidence>
<dbReference type="PANTHER" id="PTHR45339:SF1">
    <property type="entry name" value="HYBRID SIGNAL TRANSDUCTION HISTIDINE KINASE J"/>
    <property type="match status" value="1"/>
</dbReference>
<dbReference type="SMART" id="SM00448">
    <property type="entry name" value="REC"/>
    <property type="match status" value="2"/>
</dbReference>
<feature type="coiled-coil region" evidence="16">
    <location>
        <begin position="381"/>
        <end position="436"/>
    </location>
</feature>
<dbReference type="InterPro" id="IPR000700">
    <property type="entry name" value="PAS-assoc_C"/>
</dbReference>
<dbReference type="InterPro" id="IPR000014">
    <property type="entry name" value="PAS"/>
</dbReference>
<feature type="modified residue" description="4-aspartylphosphate" evidence="15">
    <location>
        <position position="734"/>
    </location>
</feature>
<dbReference type="PROSITE" id="PS50885">
    <property type="entry name" value="HAMP"/>
    <property type="match status" value="1"/>
</dbReference>
<evidence type="ECO:0000256" key="15">
    <source>
        <dbReference type="PROSITE-ProRule" id="PRU00169"/>
    </source>
</evidence>
<keyword evidence="6" id="KW-0808">Transferase</keyword>
<evidence type="ECO:0000259" key="20">
    <source>
        <dbReference type="PROSITE" id="PS50112"/>
    </source>
</evidence>
<dbReference type="InterPro" id="IPR003661">
    <property type="entry name" value="HisK_dim/P_dom"/>
</dbReference>
<feature type="domain" description="Response regulatory" evidence="19">
    <location>
        <begin position="824"/>
        <end position="940"/>
    </location>
</feature>
<dbReference type="Pfam" id="PF01627">
    <property type="entry name" value="Hpt"/>
    <property type="match status" value="1"/>
</dbReference>
<dbReference type="EMBL" id="JAPFPW010000001">
    <property type="protein sequence ID" value="MCW7752668.1"/>
    <property type="molecule type" value="Genomic_DNA"/>
</dbReference>
<protein>
    <recommendedName>
        <fullName evidence="3">histidine kinase</fullName>
        <ecNumber evidence="3">2.7.13.3</ecNumber>
    </recommendedName>
</protein>
<dbReference type="SMART" id="SM00091">
    <property type="entry name" value="PAS"/>
    <property type="match status" value="1"/>
</dbReference>
<organism evidence="24 25">
    <name type="scientific">Desulfobotulus pelophilus</name>
    <dbReference type="NCBI Taxonomy" id="2823377"/>
    <lineage>
        <taxon>Bacteria</taxon>
        <taxon>Pseudomonadati</taxon>
        <taxon>Thermodesulfobacteriota</taxon>
        <taxon>Desulfobacteria</taxon>
        <taxon>Desulfobacterales</taxon>
        <taxon>Desulfobacteraceae</taxon>
        <taxon>Desulfobotulus</taxon>
    </lineage>
</organism>
<dbReference type="SUPFAM" id="SSF55874">
    <property type="entry name" value="ATPase domain of HSP90 chaperone/DNA topoisomerase II/histidine kinase"/>
    <property type="match status" value="1"/>
</dbReference>
<dbReference type="InterPro" id="IPR001610">
    <property type="entry name" value="PAC"/>
</dbReference>
<name>A0ABT3N5D4_9BACT</name>
<dbReference type="SMART" id="SM00086">
    <property type="entry name" value="PAC"/>
    <property type="match status" value="1"/>
</dbReference>
<evidence type="ECO:0000256" key="11">
    <source>
        <dbReference type="ARBA" id="ARBA00022989"/>
    </source>
</evidence>
<keyword evidence="12" id="KW-0902">Two-component regulatory system</keyword>
<dbReference type="CDD" id="cd00082">
    <property type="entry name" value="HisKA"/>
    <property type="match status" value="1"/>
</dbReference>
<evidence type="ECO:0000259" key="22">
    <source>
        <dbReference type="PROSITE" id="PS50885"/>
    </source>
</evidence>
<keyword evidence="10" id="KW-0067">ATP-binding</keyword>
<evidence type="ECO:0000259" key="18">
    <source>
        <dbReference type="PROSITE" id="PS50109"/>
    </source>
</evidence>
<dbReference type="CDD" id="cd16922">
    <property type="entry name" value="HATPase_EvgS-ArcB-TorS-like"/>
    <property type="match status" value="1"/>
</dbReference>
<dbReference type="InterPro" id="IPR036890">
    <property type="entry name" value="HATPase_C_sf"/>
</dbReference>
<dbReference type="SMART" id="SM00387">
    <property type="entry name" value="HATPase_c"/>
    <property type="match status" value="1"/>
</dbReference>
<dbReference type="PROSITE" id="PS50894">
    <property type="entry name" value="HPT"/>
    <property type="match status" value="1"/>
</dbReference>
<evidence type="ECO:0000256" key="7">
    <source>
        <dbReference type="ARBA" id="ARBA00022692"/>
    </source>
</evidence>
<feature type="modified residue" description="Phosphohistidine" evidence="14">
    <location>
        <position position="1021"/>
    </location>
</feature>
<evidence type="ECO:0000256" key="10">
    <source>
        <dbReference type="ARBA" id="ARBA00022840"/>
    </source>
</evidence>
<evidence type="ECO:0000259" key="21">
    <source>
        <dbReference type="PROSITE" id="PS50113"/>
    </source>
</evidence>
<dbReference type="InterPro" id="IPR008207">
    <property type="entry name" value="Sig_transdc_His_kin_Hpt_dom"/>
</dbReference>
<dbReference type="CDD" id="cd00130">
    <property type="entry name" value="PAS"/>
    <property type="match status" value="1"/>
</dbReference>
<dbReference type="Gene3D" id="3.40.50.2300">
    <property type="match status" value="2"/>
</dbReference>
<dbReference type="InterPro" id="IPR001789">
    <property type="entry name" value="Sig_transdc_resp-reg_receiver"/>
</dbReference>
<evidence type="ECO:0000256" key="6">
    <source>
        <dbReference type="ARBA" id="ARBA00022679"/>
    </source>
</evidence>
<dbReference type="InterPro" id="IPR013767">
    <property type="entry name" value="PAS_fold"/>
</dbReference>
<keyword evidence="9" id="KW-0418">Kinase</keyword>
<dbReference type="InterPro" id="IPR003660">
    <property type="entry name" value="HAMP_dom"/>
</dbReference>
<feature type="domain" description="Histidine kinase" evidence="18">
    <location>
        <begin position="443"/>
        <end position="664"/>
    </location>
</feature>
<dbReference type="InterPro" id="IPR003594">
    <property type="entry name" value="HATPase_dom"/>
</dbReference>
<evidence type="ECO:0000259" key="23">
    <source>
        <dbReference type="PROSITE" id="PS50894"/>
    </source>
</evidence>
<evidence type="ECO:0000256" key="4">
    <source>
        <dbReference type="ARBA" id="ARBA00022475"/>
    </source>
</evidence>
<gene>
    <name evidence="24" type="ORF">OOT00_01555</name>
</gene>
<dbReference type="CDD" id="cd17546">
    <property type="entry name" value="REC_hyHK_CKI1_RcsC-like"/>
    <property type="match status" value="2"/>
</dbReference>
<comment type="catalytic activity">
    <reaction evidence="1">
        <text>ATP + protein L-histidine = ADP + protein N-phospho-L-histidine.</text>
        <dbReference type="EC" id="2.7.13.3"/>
    </reaction>
</comment>
<dbReference type="Proteomes" id="UP001209681">
    <property type="component" value="Unassembled WGS sequence"/>
</dbReference>
<dbReference type="PRINTS" id="PR00344">
    <property type="entry name" value="BCTRLSENSOR"/>
</dbReference>
<evidence type="ECO:0000256" key="16">
    <source>
        <dbReference type="SAM" id="Coils"/>
    </source>
</evidence>
<evidence type="ECO:0000256" key="8">
    <source>
        <dbReference type="ARBA" id="ARBA00022741"/>
    </source>
</evidence>
<feature type="transmembrane region" description="Helical" evidence="17">
    <location>
        <begin position="15"/>
        <end position="37"/>
    </location>
</feature>
<dbReference type="Gene3D" id="1.20.120.160">
    <property type="entry name" value="HPT domain"/>
    <property type="match status" value="1"/>
</dbReference>
<evidence type="ECO:0000256" key="2">
    <source>
        <dbReference type="ARBA" id="ARBA00004651"/>
    </source>
</evidence>
<evidence type="ECO:0000313" key="24">
    <source>
        <dbReference type="EMBL" id="MCW7752668.1"/>
    </source>
</evidence>
<dbReference type="SUPFAM" id="SSF47226">
    <property type="entry name" value="Histidine-containing phosphotransfer domain, HPT domain"/>
    <property type="match status" value="1"/>
</dbReference>
<keyword evidence="5 15" id="KW-0597">Phosphoprotein</keyword>
<dbReference type="InterPro" id="IPR011006">
    <property type="entry name" value="CheY-like_superfamily"/>
</dbReference>
<keyword evidence="7 17" id="KW-0812">Transmembrane</keyword>
<dbReference type="NCBIfam" id="TIGR00229">
    <property type="entry name" value="sensory_box"/>
    <property type="match status" value="1"/>
</dbReference>
<dbReference type="InterPro" id="IPR036641">
    <property type="entry name" value="HPT_dom_sf"/>
</dbReference>
<dbReference type="InterPro" id="IPR036097">
    <property type="entry name" value="HisK_dim/P_sf"/>
</dbReference>
<comment type="subcellular location">
    <subcellularLocation>
        <location evidence="2">Cell membrane</location>
        <topology evidence="2">Multi-pass membrane protein</topology>
    </subcellularLocation>
</comment>
<dbReference type="Pfam" id="PF00072">
    <property type="entry name" value="Response_reg"/>
    <property type="match status" value="2"/>
</dbReference>
<evidence type="ECO:0000256" key="12">
    <source>
        <dbReference type="ARBA" id="ARBA00023012"/>
    </source>
</evidence>
<dbReference type="RefSeq" id="WP_265423531.1">
    <property type="nucleotide sequence ID" value="NZ_JAPFPW010000001.1"/>
</dbReference>
<evidence type="ECO:0000256" key="3">
    <source>
        <dbReference type="ARBA" id="ARBA00012438"/>
    </source>
</evidence>
<dbReference type="PROSITE" id="PS50109">
    <property type="entry name" value="HIS_KIN"/>
    <property type="match status" value="1"/>
</dbReference>
<sequence>MPLPGFSRRSLSRDLISGLSLSLCLLFSILGTIYYIYLTHQSNKALQEQAQAISQEIAHVLSGPAWQLDNDLTTRIATAYLHTEHMAGLRVIFSPNTVVFAHMPDPNNPHTFRKTRTMEQIRDDGTLLSIGSVEVWFSREGIRDMQSTLIRMVCIIVLLSTALVILVIQLLMASLLQGPLDSLLRNIKAIAAGNFDSAIPPVPQEDINAIISEINTMATRIAAHTDQLKAEIRERKQAETALLISEKKYRSIFENALEGIFQITFSGRIININPSMARIFGYRHIDEMMHLVDNFENELFVDPEIPVAIRQQLESGRTIQNFETRLRRKDGRKIWGAIQARVEKNPETGLPFVEGMLEDISERKEAEAALKSANRLLESRVLERTAALQQANEKLKAAKEKAEKNAEVLNLFARELEVKNEELARAKDLADAATEAKSRFLANMSHEIRTPMNAIMGMTYLTLKTALSPKQKDYLEKIQTATDSLLRIINDILDFSKIEAGHMEMEAVAFRMDEILTRLANQTALKAHEKNLELIFITNPEIPSQCVGDPLRLGQILINLVSNAVKFTEKGQITLSVHPGEKTPEGIQLFFSVQDTGIGMTEQQQAELFRPFNQVDASMTRRYEGSGLGLSISKRLVEMMGGQISVTSEAGKGSTFSFDVWLAPCHSQPGRETSLAPVLRDLRVMIVEDNAASRQVLSEYTETLSMRPRSFADGEKALQHLQTEKTCYDLFFLDWKLPGMSGIDLARWIRENTLDPKPKLLLVTAFGKDLREKDRQLLDGVLFKPFTISDLMDSTLEALCIPQETHSQKDFSIENTLPRLDGVHILLAEDNELNRQLARELLTGAGARVTTAVNGREAMHKVLEYHFDMVLMDVQMPELDGYEATRQIRNTAGQEKLPIIAMTANAMVGDREAAILAGMNDHVPKPVNPAQLFATIIRWLPRHFQETTRASFPASGPPERQENLTLLPGIDTASGITRAGDNLELYMELLSRFREEYADISDSIRRNLEEGDLQQAQMTVHTLKGVSGNLGMDSVFTHAGSLDMLLRRPTEKETLLKTWLDFDAAMSATLEGLKGLTEPMPKEIHLLTGTSEELLDCLRRLQPEVANLKPKRCAPIMAELEKHNWPSPYAADVNRILRQVRTYQLKDALIQVQKLIRMLEDETHA</sequence>
<dbReference type="Gene3D" id="3.30.450.20">
    <property type="entry name" value="PAS domain"/>
    <property type="match status" value="1"/>
</dbReference>
<evidence type="ECO:0000256" key="14">
    <source>
        <dbReference type="PROSITE-ProRule" id="PRU00110"/>
    </source>
</evidence>
<dbReference type="SUPFAM" id="SSF55785">
    <property type="entry name" value="PYP-like sensor domain (PAS domain)"/>
    <property type="match status" value="1"/>
</dbReference>
<keyword evidence="4" id="KW-1003">Cell membrane</keyword>
<dbReference type="InterPro" id="IPR005467">
    <property type="entry name" value="His_kinase_dom"/>
</dbReference>
<dbReference type="Gene3D" id="1.10.287.130">
    <property type="match status" value="1"/>
</dbReference>
<feature type="domain" description="Response regulatory" evidence="19">
    <location>
        <begin position="683"/>
        <end position="799"/>
    </location>
</feature>
<comment type="caution">
    <text evidence="24">The sequence shown here is derived from an EMBL/GenBank/DDBJ whole genome shotgun (WGS) entry which is preliminary data.</text>
</comment>
<feature type="domain" description="PAS" evidence="20">
    <location>
        <begin position="245"/>
        <end position="282"/>
    </location>
</feature>
<keyword evidence="11 17" id="KW-1133">Transmembrane helix</keyword>
<evidence type="ECO:0000313" key="25">
    <source>
        <dbReference type="Proteomes" id="UP001209681"/>
    </source>
</evidence>
<evidence type="ECO:0000259" key="19">
    <source>
        <dbReference type="PROSITE" id="PS50110"/>
    </source>
</evidence>
<dbReference type="Pfam" id="PF00989">
    <property type="entry name" value="PAS"/>
    <property type="match status" value="1"/>
</dbReference>
<dbReference type="PROSITE" id="PS50113">
    <property type="entry name" value="PAC"/>
    <property type="match status" value="1"/>
</dbReference>
<dbReference type="Pfam" id="PF02518">
    <property type="entry name" value="HATPase_c"/>
    <property type="match status" value="1"/>
</dbReference>
<proteinExistence type="predicted"/>
<dbReference type="SMART" id="SM00388">
    <property type="entry name" value="HisKA"/>
    <property type="match status" value="1"/>
</dbReference>
<dbReference type="Pfam" id="PF00512">
    <property type="entry name" value="HisKA"/>
    <property type="match status" value="1"/>
</dbReference>
<dbReference type="InterPro" id="IPR035965">
    <property type="entry name" value="PAS-like_dom_sf"/>
</dbReference>
<dbReference type="Gene3D" id="6.10.340.10">
    <property type="match status" value="1"/>
</dbReference>
<evidence type="ECO:0000256" key="13">
    <source>
        <dbReference type="ARBA" id="ARBA00023136"/>
    </source>
</evidence>
<feature type="domain" description="HAMP" evidence="22">
    <location>
        <begin position="174"/>
        <end position="226"/>
    </location>
</feature>
<keyword evidence="16" id="KW-0175">Coiled coil</keyword>
<evidence type="ECO:0000256" key="1">
    <source>
        <dbReference type="ARBA" id="ARBA00000085"/>
    </source>
</evidence>
<feature type="domain" description="PAC" evidence="21">
    <location>
        <begin position="320"/>
        <end position="372"/>
    </location>
</feature>
<reference evidence="24 25" key="1">
    <citation type="submission" date="2022-11" db="EMBL/GenBank/DDBJ databases">
        <title>Desulfobotulus tamanensis H1 sp. nov. - anaerobic, alkaliphilic, sulphate reducing bacterium isolated from terrestrial mud volcano.</title>
        <authorList>
            <person name="Frolova A."/>
            <person name="Merkel A.Y."/>
            <person name="Slobodkin A.I."/>
        </authorList>
    </citation>
    <scope>NUCLEOTIDE SEQUENCE [LARGE SCALE GENOMIC DNA]</scope>
    <source>
        <strain evidence="24 25">H1</strain>
    </source>
</reference>
<keyword evidence="8" id="KW-0547">Nucleotide-binding</keyword>
<keyword evidence="13 17" id="KW-0472">Membrane</keyword>
<dbReference type="SUPFAM" id="SSF47384">
    <property type="entry name" value="Homodimeric domain of signal transducing histidine kinase"/>
    <property type="match status" value="1"/>
</dbReference>
<dbReference type="InterPro" id="IPR004358">
    <property type="entry name" value="Sig_transdc_His_kin-like_C"/>
</dbReference>
<dbReference type="EC" id="2.7.13.3" evidence="3"/>
<dbReference type="PANTHER" id="PTHR45339">
    <property type="entry name" value="HYBRID SIGNAL TRANSDUCTION HISTIDINE KINASE J"/>
    <property type="match status" value="1"/>
</dbReference>
<feature type="transmembrane region" description="Helical" evidence="17">
    <location>
        <begin position="149"/>
        <end position="176"/>
    </location>
</feature>
<accession>A0ABT3N5D4</accession>
<dbReference type="SUPFAM" id="SSF52172">
    <property type="entry name" value="CheY-like"/>
    <property type="match status" value="2"/>
</dbReference>
<feature type="domain" description="HPt" evidence="23">
    <location>
        <begin position="982"/>
        <end position="1073"/>
    </location>
</feature>
<feature type="modified residue" description="4-aspartylphosphate" evidence="15">
    <location>
        <position position="873"/>
    </location>
</feature>
<dbReference type="PROSITE" id="PS50112">
    <property type="entry name" value="PAS"/>
    <property type="match status" value="1"/>
</dbReference>
<dbReference type="PROSITE" id="PS50110">
    <property type="entry name" value="RESPONSE_REGULATORY"/>
    <property type="match status" value="2"/>
</dbReference>